<dbReference type="Proteomes" id="UP000078090">
    <property type="component" value="Unassembled WGS sequence"/>
</dbReference>
<dbReference type="EMBL" id="LUUG01000064">
    <property type="protein sequence ID" value="OAI05455.1"/>
    <property type="molecule type" value="Genomic_DNA"/>
</dbReference>
<sequence>MILHMPFTPVLNLLIIYPQQIILSRAKFANLTVTRHHWYPVRVYRQLRLKALRATRRAIQIDFERDYDAEKSNFIHAKPVKRAYVNLPQHWFYSSANNLRVIQR</sequence>
<organism evidence="1 2">
    <name type="scientific">Methylomonas methanica</name>
    <dbReference type="NCBI Taxonomy" id="421"/>
    <lineage>
        <taxon>Bacteria</taxon>
        <taxon>Pseudomonadati</taxon>
        <taxon>Pseudomonadota</taxon>
        <taxon>Gammaproteobacteria</taxon>
        <taxon>Methylococcales</taxon>
        <taxon>Methylococcaceae</taxon>
        <taxon>Methylomonas</taxon>
    </lineage>
</organism>
<dbReference type="AlphaFoldDB" id="A0A177MJB5"/>
<protein>
    <submittedName>
        <fullName evidence="1">Uncharacterized protein</fullName>
    </submittedName>
</protein>
<evidence type="ECO:0000313" key="1">
    <source>
        <dbReference type="EMBL" id="OAI05455.1"/>
    </source>
</evidence>
<accession>A0A177MJB5</accession>
<proteinExistence type="predicted"/>
<name>A0A177MJB5_METMH</name>
<evidence type="ECO:0000313" key="2">
    <source>
        <dbReference type="Proteomes" id="UP000078090"/>
    </source>
</evidence>
<comment type="caution">
    <text evidence="1">The sequence shown here is derived from an EMBL/GenBank/DDBJ whole genome shotgun (WGS) entry which is preliminary data.</text>
</comment>
<gene>
    <name evidence="1" type="ORF">A1332_12905</name>
</gene>
<reference evidence="1 2" key="1">
    <citation type="submission" date="2016-03" db="EMBL/GenBank/DDBJ databases">
        <authorList>
            <person name="Ploux O."/>
        </authorList>
    </citation>
    <scope>NUCLEOTIDE SEQUENCE [LARGE SCALE GENOMIC DNA]</scope>
    <source>
        <strain evidence="1 2">R-45363</strain>
    </source>
</reference>